<evidence type="ECO:0000313" key="3">
    <source>
        <dbReference type="Proteomes" id="UP000784294"/>
    </source>
</evidence>
<proteinExistence type="predicted"/>
<name>A0A3S5CRX2_9PLAT</name>
<evidence type="ECO:0000313" key="2">
    <source>
        <dbReference type="EMBL" id="VEL31488.1"/>
    </source>
</evidence>
<reference evidence="2" key="1">
    <citation type="submission" date="2018-11" db="EMBL/GenBank/DDBJ databases">
        <authorList>
            <consortium name="Pathogen Informatics"/>
        </authorList>
    </citation>
    <scope>NUCLEOTIDE SEQUENCE</scope>
</reference>
<dbReference type="Proteomes" id="UP000784294">
    <property type="component" value="Unassembled WGS sequence"/>
</dbReference>
<comment type="caution">
    <text evidence="2">The sequence shown here is derived from an EMBL/GenBank/DDBJ whole genome shotgun (WGS) entry which is preliminary data.</text>
</comment>
<dbReference type="AlphaFoldDB" id="A0A3S5CRX2"/>
<keyword evidence="3" id="KW-1185">Reference proteome</keyword>
<dbReference type="EMBL" id="CAAALY010122934">
    <property type="protein sequence ID" value="VEL31488.1"/>
    <property type="molecule type" value="Genomic_DNA"/>
</dbReference>
<evidence type="ECO:0000256" key="1">
    <source>
        <dbReference type="SAM" id="MobiDB-lite"/>
    </source>
</evidence>
<accession>A0A3S5CRX2</accession>
<protein>
    <submittedName>
        <fullName evidence="2">Uncharacterized protein</fullName>
    </submittedName>
</protein>
<feature type="compositionally biased region" description="Polar residues" evidence="1">
    <location>
        <begin position="1"/>
        <end position="15"/>
    </location>
</feature>
<sequence length="176" mass="19190">MHPSSPSGLCEQSLSPRADHSIPSASASTSLSYQPFWQSFTPHPASMGINDEHQSTLSSFPQHENPENLLSAALISSAKSHAPYYFMQWTKIVFVLNSILLSQTQLHTLSQHAVSHPFHQPFRLGTSTLSGSPRPKGSYFASASIISHTSGQKVCVVFFFVALICLKARLEPPPTA</sequence>
<gene>
    <name evidence="2" type="ORF">PXEA_LOCUS24928</name>
</gene>
<organism evidence="2 3">
    <name type="scientific">Protopolystoma xenopodis</name>
    <dbReference type="NCBI Taxonomy" id="117903"/>
    <lineage>
        <taxon>Eukaryota</taxon>
        <taxon>Metazoa</taxon>
        <taxon>Spiralia</taxon>
        <taxon>Lophotrochozoa</taxon>
        <taxon>Platyhelminthes</taxon>
        <taxon>Monogenea</taxon>
        <taxon>Polyopisthocotylea</taxon>
        <taxon>Polystomatidea</taxon>
        <taxon>Polystomatidae</taxon>
        <taxon>Protopolystoma</taxon>
    </lineage>
</organism>
<feature type="region of interest" description="Disordered" evidence="1">
    <location>
        <begin position="1"/>
        <end position="26"/>
    </location>
</feature>